<organism evidence="7">
    <name type="scientific">uncultured Thermomicrobiales bacterium</name>
    <dbReference type="NCBI Taxonomy" id="1645740"/>
    <lineage>
        <taxon>Bacteria</taxon>
        <taxon>Pseudomonadati</taxon>
        <taxon>Thermomicrobiota</taxon>
        <taxon>Thermomicrobia</taxon>
        <taxon>Thermomicrobiales</taxon>
        <taxon>environmental samples</taxon>
    </lineage>
</organism>
<feature type="transmembrane region" description="Helical" evidence="6">
    <location>
        <begin position="227"/>
        <end position="245"/>
    </location>
</feature>
<evidence type="ECO:0000256" key="2">
    <source>
        <dbReference type="ARBA" id="ARBA00022475"/>
    </source>
</evidence>
<feature type="transmembrane region" description="Helical" evidence="6">
    <location>
        <begin position="82"/>
        <end position="101"/>
    </location>
</feature>
<accession>A0A6J4V895</accession>
<feature type="transmembrane region" description="Helical" evidence="6">
    <location>
        <begin position="41"/>
        <end position="61"/>
    </location>
</feature>
<comment type="subcellular location">
    <subcellularLocation>
        <location evidence="1">Membrane</location>
        <topology evidence="1">Multi-pass membrane protein</topology>
    </subcellularLocation>
</comment>
<keyword evidence="4 6" id="KW-1133">Transmembrane helix</keyword>
<evidence type="ECO:0000256" key="4">
    <source>
        <dbReference type="ARBA" id="ARBA00022989"/>
    </source>
</evidence>
<feature type="transmembrane region" description="Helical" evidence="6">
    <location>
        <begin position="132"/>
        <end position="150"/>
    </location>
</feature>
<gene>
    <name evidence="7" type="ORF">AVDCRST_MAG33-2256</name>
</gene>
<evidence type="ECO:0008006" key="8">
    <source>
        <dbReference type="Google" id="ProtNLM"/>
    </source>
</evidence>
<feature type="transmembrane region" description="Helical" evidence="6">
    <location>
        <begin position="257"/>
        <end position="280"/>
    </location>
</feature>
<evidence type="ECO:0000256" key="3">
    <source>
        <dbReference type="ARBA" id="ARBA00022692"/>
    </source>
</evidence>
<reference evidence="7" key="1">
    <citation type="submission" date="2020-02" db="EMBL/GenBank/DDBJ databases">
        <authorList>
            <person name="Meier V. D."/>
        </authorList>
    </citation>
    <scope>NUCLEOTIDE SEQUENCE</scope>
    <source>
        <strain evidence="7">AVDCRST_MAG33</strain>
    </source>
</reference>
<evidence type="ECO:0000256" key="5">
    <source>
        <dbReference type="ARBA" id="ARBA00023136"/>
    </source>
</evidence>
<proteinExistence type="predicted"/>
<dbReference type="CDD" id="cd13956">
    <property type="entry name" value="PT_UbiA"/>
    <property type="match status" value="1"/>
</dbReference>
<feature type="transmembrane region" description="Helical" evidence="6">
    <location>
        <begin position="202"/>
        <end position="221"/>
    </location>
</feature>
<dbReference type="Pfam" id="PF01040">
    <property type="entry name" value="UbiA"/>
    <property type="match status" value="1"/>
</dbReference>
<keyword evidence="3 6" id="KW-0812">Transmembrane</keyword>
<name>A0A6J4V895_9BACT</name>
<dbReference type="AlphaFoldDB" id="A0A6J4V895"/>
<dbReference type="InterPro" id="IPR044878">
    <property type="entry name" value="UbiA_sf"/>
</dbReference>
<dbReference type="Gene3D" id="1.10.357.140">
    <property type="entry name" value="UbiA prenyltransferase"/>
    <property type="match status" value="1"/>
</dbReference>
<dbReference type="PANTHER" id="PTHR42723">
    <property type="entry name" value="CHLOROPHYLL SYNTHASE"/>
    <property type="match status" value="1"/>
</dbReference>
<sequence>MQVVRGYLVLPHAVPIVVVMLATAAFALVAGRGWPGTGTMALLLGAMFGGQLAIGAVNEVVDADLDAVAKPDKPIPAGLVSRRGATVVTLGGVAVMAGLSLALGWDGFLLCALGTGAGIAYSLWFKRTIWSWIPYLIALPLLPIWVWTALSSVEPGLFAIYPIGAAAVIAVQIAQSLPDVAADTATGVRTLAVALGEDRAQLACWAAMVLAAALAAGLAPWLTGESWPVWVAGLVTAALVGVNVVQARVDARAAVMACFPLIAAGAVILGIGWTVALVGVG</sequence>
<feature type="transmembrane region" description="Helical" evidence="6">
    <location>
        <begin position="7"/>
        <end position="29"/>
    </location>
</feature>
<dbReference type="GO" id="GO:0016765">
    <property type="term" value="F:transferase activity, transferring alkyl or aryl (other than methyl) groups"/>
    <property type="evidence" value="ECO:0007669"/>
    <property type="project" value="InterPro"/>
</dbReference>
<dbReference type="InterPro" id="IPR000537">
    <property type="entry name" value="UbiA_prenyltransferase"/>
</dbReference>
<dbReference type="GO" id="GO:0016020">
    <property type="term" value="C:membrane"/>
    <property type="evidence" value="ECO:0007669"/>
    <property type="project" value="UniProtKB-SubCell"/>
</dbReference>
<feature type="transmembrane region" description="Helical" evidence="6">
    <location>
        <begin position="156"/>
        <end position="174"/>
    </location>
</feature>
<evidence type="ECO:0000313" key="7">
    <source>
        <dbReference type="EMBL" id="CAA9568179.1"/>
    </source>
</evidence>
<dbReference type="InterPro" id="IPR050475">
    <property type="entry name" value="Prenyltransferase_related"/>
</dbReference>
<dbReference type="Gene3D" id="1.20.120.1780">
    <property type="entry name" value="UbiA prenyltransferase"/>
    <property type="match status" value="1"/>
</dbReference>
<dbReference type="PANTHER" id="PTHR42723:SF1">
    <property type="entry name" value="CHLOROPHYLL SYNTHASE, CHLOROPLASTIC"/>
    <property type="match status" value="1"/>
</dbReference>
<keyword evidence="2" id="KW-1003">Cell membrane</keyword>
<protein>
    <recommendedName>
        <fullName evidence="8">4-hydroxybenzoate polyprenyltransferase</fullName>
    </recommendedName>
</protein>
<evidence type="ECO:0000256" key="6">
    <source>
        <dbReference type="SAM" id="Phobius"/>
    </source>
</evidence>
<keyword evidence="5 6" id="KW-0472">Membrane</keyword>
<dbReference type="EMBL" id="CADCWK010000256">
    <property type="protein sequence ID" value="CAA9568179.1"/>
    <property type="molecule type" value="Genomic_DNA"/>
</dbReference>
<evidence type="ECO:0000256" key="1">
    <source>
        <dbReference type="ARBA" id="ARBA00004141"/>
    </source>
</evidence>
<feature type="transmembrane region" description="Helical" evidence="6">
    <location>
        <begin position="107"/>
        <end position="125"/>
    </location>
</feature>